<dbReference type="InterPro" id="IPR029068">
    <property type="entry name" value="Glyas_Bleomycin-R_OHBP_Dase"/>
</dbReference>
<evidence type="ECO:0000259" key="2">
    <source>
        <dbReference type="PROSITE" id="PS51819"/>
    </source>
</evidence>
<keyword evidence="1" id="KW-0479">Metal-binding</keyword>
<accession>A0A285NXN4</accession>
<name>A0A285NXN4_9BACI</name>
<dbReference type="GO" id="GO:0046872">
    <property type="term" value="F:metal ion binding"/>
    <property type="evidence" value="ECO:0007669"/>
    <property type="project" value="UniProtKB-KW"/>
</dbReference>
<dbReference type="Proteomes" id="UP000219356">
    <property type="component" value="Unassembled WGS sequence"/>
</dbReference>
<gene>
    <name evidence="3" type="ORF">SAMN05421503_2286</name>
</gene>
<dbReference type="PANTHER" id="PTHR36113:SF6">
    <property type="entry name" value="FOSFOMYCIN RESISTANCE PROTEIN FOSX"/>
    <property type="match status" value="1"/>
</dbReference>
<evidence type="ECO:0000313" key="3">
    <source>
        <dbReference type="EMBL" id="SNZ14244.1"/>
    </source>
</evidence>
<protein>
    <submittedName>
        <fullName evidence="3">Catechol 2,3-dioxygenase</fullName>
    </submittedName>
</protein>
<dbReference type="Gene3D" id="3.10.180.10">
    <property type="entry name" value="2,3-Dihydroxybiphenyl 1,2-Dioxygenase, domain 1"/>
    <property type="match status" value="1"/>
</dbReference>
<dbReference type="AlphaFoldDB" id="A0A285NXN4"/>
<dbReference type="PROSITE" id="PS51819">
    <property type="entry name" value="VOC"/>
    <property type="match status" value="1"/>
</dbReference>
<dbReference type="PANTHER" id="PTHR36113">
    <property type="entry name" value="LYASE, PUTATIVE-RELATED-RELATED"/>
    <property type="match status" value="1"/>
</dbReference>
<dbReference type="InterPro" id="IPR051332">
    <property type="entry name" value="Fosfomycin_Res_Enzymes"/>
</dbReference>
<keyword evidence="3" id="KW-0560">Oxidoreductase</keyword>
<feature type="domain" description="VOC" evidence="2">
    <location>
        <begin position="8"/>
        <end position="126"/>
    </location>
</feature>
<dbReference type="InterPro" id="IPR004360">
    <property type="entry name" value="Glyas_Fos-R_dOase_dom"/>
</dbReference>
<keyword evidence="4" id="KW-1185">Reference proteome</keyword>
<proteinExistence type="predicted"/>
<reference evidence="4" key="1">
    <citation type="submission" date="2017-09" db="EMBL/GenBank/DDBJ databases">
        <authorList>
            <person name="Varghese N."/>
            <person name="Submissions S."/>
        </authorList>
    </citation>
    <scope>NUCLEOTIDE SEQUENCE [LARGE SCALE GENOMIC DNA]</scope>
    <source>
        <strain evidence="4">CGMCC 1.8913</strain>
    </source>
</reference>
<dbReference type="NCBIfam" id="NF000222">
    <property type="entry name" value="FosX"/>
    <property type="match status" value="1"/>
</dbReference>
<dbReference type="EMBL" id="OBEK01000003">
    <property type="protein sequence ID" value="SNZ14244.1"/>
    <property type="molecule type" value="Genomic_DNA"/>
</dbReference>
<evidence type="ECO:0000256" key="1">
    <source>
        <dbReference type="ARBA" id="ARBA00022723"/>
    </source>
</evidence>
<dbReference type="GO" id="GO:0051213">
    <property type="term" value="F:dioxygenase activity"/>
    <property type="evidence" value="ECO:0007669"/>
    <property type="project" value="UniProtKB-KW"/>
</dbReference>
<dbReference type="Pfam" id="PF00903">
    <property type="entry name" value="Glyoxalase"/>
    <property type="match status" value="1"/>
</dbReference>
<evidence type="ECO:0000313" key="4">
    <source>
        <dbReference type="Proteomes" id="UP000219356"/>
    </source>
</evidence>
<dbReference type="SUPFAM" id="SSF54593">
    <property type="entry name" value="Glyoxalase/Bleomycin resistance protein/Dihydroxybiphenyl dioxygenase"/>
    <property type="match status" value="1"/>
</dbReference>
<sequence length="138" mass="15995">MSDKMISGISHITFVVKDLDRTDKIFRDVLGAEEVYDSGEQHYSLYREKFYVAGGQWIAVMETEEIVKRTYHHVAFRVEGSSLAAYRNRIKQAGLEIRPSRSRIGGEGESIYFYDYDNNLFELHTGTLQERLEAYKKG</sequence>
<dbReference type="InterPro" id="IPR037523">
    <property type="entry name" value="VOC_core"/>
</dbReference>
<keyword evidence="3" id="KW-0223">Dioxygenase</keyword>
<organism evidence="3 4">
    <name type="scientific">Terribacillus aidingensis</name>
    <dbReference type="NCBI Taxonomy" id="586416"/>
    <lineage>
        <taxon>Bacteria</taxon>
        <taxon>Bacillati</taxon>
        <taxon>Bacillota</taxon>
        <taxon>Bacilli</taxon>
        <taxon>Bacillales</taxon>
        <taxon>Bacillaceae</taxon>
        <taxon>Terribacillus</taxon>
    </lineage>
</organism>